<dbReference type="AlphaFoldDB" id="A0A8T1ZNB8"/>
<evidence type="ECO:0000256" key="1">
    <source>
        <dbReference type="ARBA" id="ARBA00005640"/>
    </source>
</evidence>
<comment type="caution">
    <text evidence="4">The sequence shown here is derived from an EMBL/GenBank/DDBJ whole genome shotgun (WGS) entry which is preliminary data.</text>
</comment>
<dbReference type="GO" id="GO:0005840">
    <property type="term" value="C:ribosome"/>
    <property type="evidence" value="ECO:0007669"/>
    <property type="project" value="UniProtKB-KW"/>
</dbReference>
<comment type="similarity">
    <text evidence="1">Belongs to the eukaryotic ribosomal protein eL13 family.</text>
</comment>
<keyword evidence="5" id="KW-1185">Reference proteome</keyword>
<evidence type="ECO:0000256" key="3">
    <source>
        <dbReference type="ARBA" id="ARBA00023274"/>
    </source>
</evidence>
<proteinExistence type="inferred from homology"/>
<reference evidence="4 5" key="1">
    <citation type="submission" date="2020-12" db="EMBL/GenBank/DDBJ databases">
        <title>Concerted genomic and epigenomic changes stabilize Arabidopsis allopolyploids.</title>
        <authorList>
            <person name="Chen Z."/>
        </authorList>
    </citation>
    <scope>NUCLEOTIDE SEQUENCE [LARGE SCALE GENOMIC DNA]</scope>
    <source>
        <strain evidence="4">Allo738</strain>
        <tissue evidence="4">Leaf</tissue>
    </source>
</reference>
<protein>
    <submittedName>
        <fullName evidence="4">Uncharacterized protein</fullName>
    </submittedName>
</protein>
<evidence type="ECO:0000313" key="4">
    <source>
        <dbReference type="EMBL" id="KAG7560065.1"/>
    </source>
</evidence>
<dbReference type="FunFam" id="1.20.5.110:FF:000003">
    <property type="entry name" value="60S ribosomal protein L13"/>
    <property type="match status" value="1"/>
</dbReference>
<organism evidence="4 5">
    <name type="scientific">Arabidopsis thaliana x Arabidopsis arenosa</name>
    <dbReference type="NCBI Taxonomy" id="1240361"/>
    <lineage>
        <taxon>Eukaryota</taxon>
        <taxon>Viridiplantae</taxon>
        <taxon>Streptophyta</taxon>
        <taxon>Embryophyta</taxon>
        <taxon>Tracheophyta</taxon>
        <taxon>Spermatophyta</taxon>
        <taxon>Magnoliopsida</taxon>
        <taxon>eudicotyledons</taxon>
        <taxon>Gunneridae</taxon>
        <taxon>Pentapetalae</taxon>
        <taxon>rosids</taxon>
        <taxon>malvids</taxon>
        <taxon>Brassicales</taxon>
        <taxon>Brassicaceae</taxon>
        <taxon>Camelineae</taxon>
        <taxon>Arabidopsis</taxon>
    </lineage>
</organism>
<name>A0A8T1ZNB8_9BRAS</name>
<keyword evidence="2" id="KW-0689">Ribosomal protein</keyword>
<dbReference type="GO" id="GO:1990904">
    <property type="term" value="C:ribonucleoprotein complex"/>
    <property type="evidence" value="ECO:0007669"/>
    <property type="project" value="UniProtKB-KW"/>
</dbReference>
<sequence>MKHYMPIVRETPTIEFVKLTPDMKSFEAYKTIRLERTMKRHVGARAKRAAEAGKEEKN</sequence>
<evidence type="ECO:0000313" key="5">
    <source>
        <dbReference type="Proteomes" id="UP000694240"/>
    </source>
</evidence>
<accession>A0A8T1ZNB8</accession>
<dbReference type="Proteomes" id="UP000694240">
    <property type="component" value="Chromosome 10"/>
</dbReference>
<evidence type="ECO:0000256" key="2">
    <source>
        <dbReference type="ARBA" id="ARBA00022980"/>
    </source>
</evidence>
<keyword evidence="3" id="KW-0687">Ribonucleoprotein</keyword>
<dbReference type="EMBL" id="JAEFBK010000010">
    <property type="protein sequence ID" value="KAG7560065.1"/>
    <property type="molecule type" value="Genomic_DNA"/>
</dbReference>
<gene>
    <name evidence="4" type="ORF">ISN45_Aa05g016220</name>
</gene>